<gene>
    <name evidence="3" type="ORF">EPUS_00475</name>
</gene>
<dbReference type="HOGENOM" id="CLU_286195_0_0_1"/>
<protein>
    <submittedName>
        <fullName evidence="3">Uncharacterized protein</fullName>
    </submittedName>
</protein>
<name>U1GI50_ENDPU</name>
<dbReference type="GeneID" id="19235536"/>
<feature type="compositionally biased region" description="Low complexity" evidence="1">
    <location>
        <begin position="227"/>
        <end position="240"/>
    </location>
</feature>
<organism evidence="3 4">
    <name type="scientific">Endocarpon pusillum (strain Z07020 / HMAS-L-300199)</name>
    <name type="common">Lichen-forming fungus</name>
    <dbReference type="NCBI Taxonomy" id="1263415"/>
    <lineage>
        <taxon>Eukaryota</taxon>
        <taxon>Fungi</taxon>
        <taxon>Dikarya</taxon>
        <taxon>Ascomycota</taxon>
        <taxon>Pezizomycotina</taxon>
        <taxon>Eurotiomycetes</taxon>
        <taxon>Chaetothyriomycetidae</taxon>
        <taxon>Verrucariales</taxon>
        <taxon>Verrucariaceae</taxon>
        <taxon>Endocarpon</taxon>
    </lineage>
</organism>
<feature type="compositionally biased region" description="Low complexity" evidence="1">
    <location>
        <begin position="866"/>
        <end position="882"/>
    </location>
</feature>
<keyword evidence="2" id="KW-0732">Signal</keyword>
<feature type="compositionally biased region" description="Polar residues" evidence="1">
    <location>
        <begin position="207"/>
        <end position="226"/>
    </location>
</feature>
<evidence type="ECO:0000313" key="3">
    <source>
        <dbReference type="EMBL" id="ERF71486.1"/>
    </source>
</evidence>
<reference evidence="4" key="1">
    <citation type="journal article" date="2014" name="BMC Genomics">
        <title>Genome characteristics reveal the impact of lichenization on lichen-forming fungus Endocarpon pusillum Hedwig (Verrucariales, Ascomycota).</title>
        <authorList>
            <person name="Wang Y.-Y."/>
            <person name="Liu B."/>
            <person name="Zhang X.-Y."/>
            <person name="Zhou Q.-M."/>
            <person name="Zhang T."/>
            <person name="Li H."/>
            <person name="Yu Y.-F."/>
            <person name="Zhang X.-L."/>
            <person name="Hao X.-Y."/>
            <person name="Wang M."/>
            <person name="Wang L."/>
            <person name="Wei J.-C."/>
        </authorList>
    </citation>
    <scope>NUCLEOTIDE SEQUENCE [LARGE SCALE GENOMIC DNA]</scope>
    <source>
        <strain evidence="4">Z07020 / HMAS-L-300199</strain>
    </source>
</reference>
<feature type="region of interest" description="Disordered" evidence="1">
    <location>
        <begin position="175"/>
        <end position="257"/>
    </location>
</feature>
<feature type="compositionally biased region" description="Low complexity" evidence="1">
    <location>
        <begin position="889"/>
        <end position="902"/>
    </location>
</feature>
<proteinExistence type="predicted"/>
<feature type="compositionally biased region" description="Low complexity" evidence="1">
    <location>
        <begin position="192"/>
        <end position="206"/>
    </location>
</feature>
<feature type="compositionally biased region" description="Pro residues" evidence="1">
    <location>
        <begin position="996"/>
        <end position="1009"/>
    </location>
</feature>
<feature type="region of interest" description="Disordered" evidence="1">
    <location>
        <begin position="996"/>
        <end position="1015"/>
    </location>
</feature>
<dbReference type="Proteomes" id="UP000019373">
    <property type="component" value="Unassembled WGS sequence"/>
</dbReference>
<dbReference type="RefSeq" id="XP_007802695.1">
    <property type="nucleotide sequence ID" value="XM_007804504.1"/>
</dbReference>
<dbReference type="EMBL" id="KE721204">
    <property type="protein sequence ID" value="ERF71486.1"/>
    <property type="molecule type" value="Genomic_DNA"/>
</dbReference>
<feature type="compositionally biased region" description="Polar residues" evidence="1">
    <location>
        <begin position="175"/>
        <end position="191"/>
    </location>
</feature>
<feature type="region of interest" description="Disordered" evidence="1">
    <location>
        <begin position="339"/>
        <end position="393"/>
    </location>
</feature>
<keyword evidence="4" id="KW-1185">Reference proteome</keyword>
<feature type="signal peptide" evidence="2">
    <location>
        <begin position="1"/>
        <end position="22"/>
    </location>
</feature>
<accession>U1GI50</accession>
<feature type="chain" id="PRO_5004611347" evidence="2">
    <location>
        <begin position="23"/>
        <end position="1080"/>
    </location>
</feature>
<evidence type="ECO:0000256" key="2">
    <source>
        <dbReference type="SAM" id="SignalP"/>
    </source>
</evidence>
<dbReference type="AlphaFoldDB" id="U1GI50"/>
<feature type="region of interest" description="Disordered" evidence="1">
    <location>
        <begin position="846"/>
        <end position="906"/>
    </location>
</feature>
<sequence length="1080" mass="117029">MPLLSHWAMIVLLIFLCISSEGHLTLSSMLRSFLNNYDHENTDFSRASTASNQFTEITRAPNGPGSNKFPAIAPTVLAGVPSYGKAGSSNTSINITSGGLSSNLTPSVTTEAIPVTIKSGNSTVTSLNITSTSSHISPSSGNSTATNTTALSITLSSDTELTTTVIPALTTSMDASPSTEISTVSTSFGQQSGTSVSTSATRSSASNPIVTTPSGPLSEVSVSSEKTSPAAASTPTTSTSQIGETAMTASPTSSAIESSTKAPDLTMYTNFPPVSTGEVPSVTTDGHIETTGSDHKPARVSVLNPHCFFCPPAIEFGVALFGLLPGIYPPGPPPLPGFKSPFPALTIGNNGDPTYSSPTPTDQITPSSEADSTKSNSSPNTETDLSSTTDDTRSVVHQQSINLILKLQGHNNGFVMLTTQSCPTFRPLHYVEPDDDGIEPIPGTSEETLATAKRWRRRTSLTKRASSRRINFSRENPKCLVVDEVKTLTVPDPGNLPGFPAAKYWFVTAKASANNRTYIGTYNGTHHGTYNGTYSGTHDSGYDGEYNGTYYNATDNGPYRGTYRGTYNVSACGPWRMNKAPSAVNENMKDAFGKMYVDANRKKQTPEFLRTHSFVNVDHAFEIKSFWNQHNDGSKGVAKGKGERGSFYYVLGGRDGWTRLQTITALLPGTWAPFADFIGTDDTLNTWKGEIFQTAEQLTVEKMKVKHLQDSDLPSDWIDLLTYVAGALQLVHHPDVVEAFQNTKNRLYLAFKEIDKINDACRVETYADKFKRYMDGRLEQQKPRIEGFYREIISERIKPNELGADDPIKVKWEIFNAVYPESYFTLHYESMLPWEEKNAAQTVQINKREDSDAGCRLSSTATRQDSSSISISTGISASSRSSPDTAPVSSISMTATSSQSQMRAPSSIRMLRCMRPRKMQITPRQRINPGPDRLRLLLYAPALPLPGISPDCNDGFYDTQQECTDNCDDGECKPTPGMGSDEVKIVQNCYCEPPLPSPTPKPEPPPAPAPKCESGRRSSARACRNTCPGGECERYSGDTDIAWYGYTCNCGGWLDLWGLSLDSGIGNVTFGNVSAHDDFF</sequence>
<feature type="compositionally biased region" description="Polar residues" evidence="1">
    <location>
        <begin position="347"/>
        <end position="380"/>
    </location>
</feature>
<feature type="compositionally biased region" description="Polar residues" evidence="1">
    <location>
        <begin position="241"/>
        <end position="257"/>
    </location>
</feature>
<evidence type="ECO:0000256" key="1">
    <source>
        <dbReference type="SAM" id="MobiDB-lite"/>
    </source>
</evidence>
<evidence type="ECO:0000313" key="4">
    <source>
        <dbReference type="Proteomes" id="UP000019373"/>
    </source>
</evidence>